<dbReference type="SUPFAM" id="SSF52540">
    <property type="entry name" value="P-loop containing nucleoside triphosphate hydrolases"/>
    <property type="match status" value="1"/>
</dbReference>
<dbReference type="Gene3D" id="3.40.50.300">
    <property type="entry name" value="P-loop containing nucleotide triphosphate hydrolases"/>
    <property type="match status" value="1"/>
</dbReference>
<dbReference type="PANTHER" id="PTHR34301">
    <property type="entry name" value="DNA-BINDING PROTEIN-RELATED"/>
    <property type="match status" value="1"/>
</dbReference>
<organism evidence="2 3">
    <name type="scientific">Acinetobacter johnsonii</name>
    <dbReference type="NCBI Taxonomy" id="40214"/>
    <lineage>
        <taxon>Bacteria</taxon>
        <taxon>Pseudomonadati</taxon>
        <taxon>Pseudomonadota</taxon>
        <taxon>Gammaproteobacteria</taxon>
        <taxon>Moraxellales</taxon>
        <taxon>Moraxellaceae</taxon>
        <taxon>Acinetobacter</taxon>
    </lineage>
</organism>
<name>A0A1R7QFL4_ACIJO</name>
<dbReference type="Proteomes" id="UP000196240">
    <property type="component" value="Unassembled WGS sequence"/>
</dbReference>
<dbReference type="RefSeq" id="WP_087013820.1">
    <property type="nucleotide sequence ID" value="NZ_FUUY01000009.1"/>
</dbReference>
<dbReference type="EMBL" id="FUUY01000009">
    <property type="protein sequence ID" value="SJX22987.1"/>
    <property type="molecule type" value="Genomic_DNA"/>
</dbReference>
<reference evidence="2 3" key="1">
    <citation type="submission" date="2017-02" db="EMBL/GenBank/DDBJ databases">
        <authorList>
            <person name="Peterson S.W."/>
        </authorList>
    </citation>
    <scope>NUCLEOTIDE SEQUENCE [LARGE SCALE GENOMIC DNA]</scope>
    <source>
        <strain evidence="2">C6</strain>
    </source>
</reference>
<protein>
    <submittedName>
        <fullName evidence="2">Archaeal ATPase</fullName>
    </submittedName>
</protein>
<dbReference type="InterPro" id="IPR011579">
    <property type="entry name" value="ATPase_dom"/>
</dbReference>
<feature type="domain" description="ATPase" evidence="1">
    <location>
        <begin position="17"/>
        <end position="186"/>
    </location>
</feature>
<dbReference type="AlphaFoldDB" id="A0A1R7QFL4"/>
<proteinExistence type="predicted"/>
<evidence type="ECO:0000259" key="1">
    <source>
        <dbReference type="Pfam" id="PF01637"/>
    </source>
</evidence>
<gene>
    <name evidence="2" type="ORF">ACNJC6_02640</name>
</gene>
<dbReference type="Pfam" id="PF01637">
    <property type="entry name" value="ATPase_2"/>
    <property type="match status" value="1"/>
</dbReference>
<dbReference type="GO" id="GO:0005524">
    <property type="term" value="F:ATP binding"/>
    <property type="evidence" value="ECO:0007669"/>
    <property type="project" value="InterPro"/>
</dbReference>
<dbReference type="PANTHER" id="PTHR34301:SF8">
    <property type="entry name" value="ATPASE DOMAIN-CONTAINING PROTEIN"/>
    <property type="match status" value="1"/>
</dbReference>
<sequence length="365" mass="41078">MMTISNDPWHFPRTELAKQILGMFETGLASSLTFFAPRRMGKTEFLRKDITPLAEQLGWRVFYFSFLDAGLHSEGQFVKALDEFSKQNGLMGKATDWIKNKNIGSLSTEVAGVKAEVTLLQGQVNSSILSSITKLAQQGKPILLLLDEIQALASSKYKTTIASLRTALDMHKETIKVIFTGSSREGLRQMFSVSSAPFFHYGQNLPFPNLTKAFTDHLADVFNQTTGRSLNKEILWHAFLDMKQSPQLARSLVERLALNPMLAIDFAKEQLIADTMGHRDFSGLWEEFKLLEQLILKAIAESQVELYSSQFRQHLADSIGVDNIAVSSIQSALRSLSKKQIIFKPENGTYEIEDALFKEWIMDEA</sequence>
<evidence type="ECO:0000313" key="3">
    <source>
        <dbReference type="Proteomes" id="UP000196240"/>
    </source>
</evidence>
<accession>A0A1R7QFL4</accession>
<evidence type="ECO:0000313" key="2">
    <source>
        <dbReference type="EMBL" id="SJX22987.1"/>
    </source>
</evidence>
<dbReference type="InterPro" id="IPR027417">
    <property type="entry name" value="P-loop_NTPase"/>
</dbReference>